<feature type="region of interest" description="Disordered" evidence="1">
    <location>
        <begin position="1"/>
        <end position="31"/>
    </location>
</feature>
<keyword evidence="3" id="KW-1185">Reference proteome</keyword>
<protein>
    <submittedName>
        <fullName evidence="2">Uncharacterized protein</fullName>
    </submittedName>
</protein>
<name>A0A318K615_9NEIS</name>
<dbReference type="AlphaFoldDB" id="A0A318K615"/>
<comment type="caution">
    <text evidence="2">The sequence shown here is derived from an EMBL/GenBank/DDBJ whole genome shotgun (WGS) entry which is preliminary data.</text>
</comment>
<evidence type="ECO:0000256" key="1">
    <source>
        <dbReference type="SAM" id="MobiDB-lite"/>
    </source>
</evidence>
<evidence type="ECO:0000313" key="3">
    <source>
        <dbReference type="Proteomes" id="UP000248395"/>
    </source>
</evidence>
<dbReference type="RefSeq" id="WP_158527692.1">
    <property type="nucleotide sequence ID" value="NZ_LNQU01000005.1"/>
</dbReference>
<dbReference type="OrthoDB" id="9984520at2"/>
<evidence type="ECO:0000313" key="2">
    <source>
        <dbReference type="EMBL" id="PXX49406.1"/>
    </source>
</evidence>
<dbReference type="EMBL" id="QJKC01000004">
    <property type="protein sequence ID" value="PXX49406.1"/>
    <property type="molecule type" value="Genomic_DNA"/>
</dbReference>
<organism evidence="2 3">
    <name type="scientific">Aquitalea magnusonii</name>
    <dbReference type="NCBI Taxonomy" id="332411"/>
    <lineage>
        <taxon>Bacteria</taxon>
        <taxon>Pseudomonadati</taxon>
        <taxon>Pseudomonadota</taxon>
        <taxon>Betaproteobacteria</taxon>
        <taxon>Neisseriales</taxon>
        <taxon>Chromobacteriaceae</taxon>
        <taxon>Aquitalea</taxon>
    </lineage>
</organism>
<gene>
    <name evidence="2" type="ORF">DFR38_10446</name>
</gene>
<proteinExistence type="predicted"/>
<reference evidence="2 3" key="1">
    <citation type="submission" date="2018-05" db="EMBL/GenBank/DDBJ databases">
        <title>Genomic Encyclopedia of Type Strains, Phase IV (KMG-IV): sequencing the most valuable type-strain genomes for metagenomic binning, comparative biology and taxonomic classification.</title>
        <authorList>
            <person name="Goeker M."/>
        </authorList>
    </citation>
    <scope>NUCLEOTIDE SEQUENCE [LARGE SCALE GENOMIC DNA]</scope>
    <source>
        <strain evidence="2 3">DSM 25134</strain>
    </source>
</reference>
<accession>A0A318K615</accession>
<dbReference type="Proteomes" id="UP000248395">
    <property type="component" value="Unassembled WGS sequence"/>
</dbReference>
<sequence>MTYQNYADHHLIPRTTPPAGECETMRQPKETCGCPDCCDSRYPADLVESDGGEV</sequence>